<dbReference type="RefSeq" id="WP_108688772.1">
    <property type="nucleotide sequence ID" value="NZ_QCYK01000003.1"/>
</dbReference>
<dbReference type="Pfam" id="PF00903">
    <property type="entry name" value="Glyoxalase"/>
    <property type="match status" value="1"/>
</dbReference>
<evidence type="ECO:0000259" key="1">
    <source>
        <dbReference type="PROSITE" id="PS51819"/>
    </source>
</evidence>
<dbReference type="PROSITE" id="PS51819">
    <property type="entry name" value="VOC"/>
    <property type="match status" value="1"/>
</dbReference>
<dbReference type="Proteomes" id="UP000244450">
    <property type="component" value="Unassembled WGS sequence"/>
</dbReference>
<dbReference type="InterPro" id="IPR037523">
    <property type="entry name" value="VOC_core"/>
</dbReference>
<dbReference type="AlphaFoldDB" id="A0A2T7BD53"/>
<evidence type="ECO:0000313" key="2">
    <source>
        <dbReference type="EMBL" id="PUZ23028.1"/>
    </source>
</evidence>
<name>A0A2T7BD53_9BACT</name>
<dbReference type="Gene3D" id="3.10.180.10">
    <property type="entry name" value="2,3-Dihydroxybiphenyl 1,2-Dioxygenase, domain 1"/>
    <property type="match status" value="1"/>
</dbReference>
<organism evidence="2 3">
    <name type="scientific">Chitinophaga parva</name>
    <dbReference type="NCBI Taxonomy" id="2169414"/>
    <lineage>
        <taxon>Bacteria</taxon>
        <taxon>Pseudomonadati</taxon>
        <taxon>Bacteroidota</taxon>
        <taxon>Chitinophagia</taxon>
        <taxon>Chitinophagales</taxon>
        <taxon>Chitinophagaceae</taxon>
        <taxon>Chitinophaga</taxon>
    </lineage>
</organism>
<accession>A0A2T7BD53</accession>
<gene>
    <name evidence="2" type="ORF">DCC81_21725</name>
</gene>
<dbReference type="InterPro" id="IPR029068">
    <property type="entry name" value="Glyas_Bleomycin-R_OHBP_Dase"/>
</dbReference>
<comment type="caution">
    <text evidence="2">The sequence shown here is derived from an EMBL/GenBank/DDBJ whole genome shotgun (WGS) entry which is preliminary data.</text>
</comment>
<dbReference type="InterPro" id="IPR004360">
    <property type="entry name" value="Glyas_Fos-R_dOase_dom"/>
</dbReference>
<protein>
    <recommendedName>
        <fullName evidence="1">VOC domain-containing protein</fullName>
    </recommendedName>
</protein>
<keyword evidence="3" id="KW-1185">Reference proteome</keyword>
<evidence type="ECO:0000313" key="3">
    <source>
        <dbReference type="Proteomes" id="UP000244450"/>
    </source>
</evidence>
<dbReference type="EMBL" id="QCYK01000003">
    <property type="protein sequence ID" value="PUZ23028.1"/>
    <property type="molecule type" value="Genomic_DNA"/>
</dbReference>
<sequence>MKFNLNTIILFVHDVDKQAAFYIGAFQFEVVEEIKSEWVLLKSGSCKIGLHKIGPSYQRKQTETVQSESNTKIVFEVDEEITKARDWLISKGALMKEPRSFVNDGQLFCDGEDPEGNIFQLMQR</sequence>
<dbReference type="OrthoDB" id="4762357at2"/>
<proteinExistence type="predicted"/>
<reference evidence="2 3" key="1">
    <citation type="submission" date="2018-04" db="EMBL/GenBank/DDBJ databases">
        <title>Chitinophaga fuyangensis sp. nov., isolated from soil in a chemical factory.</title>
        <authorList>
            <person name="Chen K."/>
        </authorList>
    </citation>
    <scope>NUCLEOTIDE SEQUENCE [LARGE SCALE GENOMIC DNA]</scope>
    <source>
        <strain evidence="2 3">LY-1</strain>
    </source>
</reference>
<feature type="domain" description="VOC" evidence="1">
    <location>
        <begin position="4"/>
        <end position="124"/>
    </location>
</feature>
<dbReference type="SUPFAM" id="SSF54593">
    <property type="entry name" value="Glyoxalase/Bleomycin resistance protein/Dihydroxybiphenyl dioxygenase"/>
    <property type="match status" value="1"/>
</dbReference>